<protein>
    <submittedName>
        <fullName evidence="2">MerC domain-containing protein</fullName>
    </submittedName>
</protein>
<dbReference type="RefSeq" id="WP_135803008.1">
    <property type="nucleotide sequence ID" value="NZ_SRPF01000002.1"/>
</dbReference>
<keyword evidence="1" id="KW-0812">Transmembrane</keyword>
<evidence type="ECO:0000313" key="2">
    <source>
        <dbReference type="EMBL" id="TGN40346.1"/>
    </source>
</evidence>
<organism evidence="2 3">
    <name type="scientific">Marinobacter confluentis</name>
    <dbReference type="NCBI Taxonomy" id="1697557"/>
    <lineage>
        <taxon>Bacteria</taxon>
        <taxon>Pseudomonadati</taxon>
        <taxon>Pseudomonadota</taxon>
        <taxon>Gammaproteobacteria</taxon>
        <taxon>Pseudomonadales</taxon>
        <taxon>Marinobacteraceae</taxon>
        <taxon>Marinobacter</taxon>
    </lineage>
</organism>
<proteinExistence type="predicted"/>
<accession>A0A4Z1CA22</accession>
<feature type="transmembrane region" description="Helical" evidence="1">
    <location>
        <begin position="76"/>
        <end position="95"/>
    </location>
</feature>
<feature type="transmembrane region" description="Helical" evidence="1">
    <location>
        <begin position="47"/>
        <end position="64"/>
    </location>
</feature>
<name>A0A4Z1CA22_9GAMM</name>
<keyword evidence="1" id="KW-0472">Membrane</keyword>
<keyword evidence="1" id="KW-1133">Transmembrane helix</keyword>
<reference evidence="2 3" key="1">
    <citation type="submission" date="2019-04" db="EMBL/GenBank/DDBJ databases">
        <authorList>
            <person name="Park S."/>
            <person name="Yoon J.-H."/>
        </authorList>
    </citation>
    <scope>NUCLEOTIDE SEQUENCE [LARGE SCALE GENOMIC DNA]</scope>
    <source>
        <strain evidence="2 3">HJM-18</strain>
    </source>
</reference>
<dbReference type="GO" id="GO:0016020">
    <property type="term" value="C:membrane"/>
    <property type="evidence" value="ECO:0007669"/>
    <property type="project" value="InterPro"/>
</dbReference>
<dbReference type="AlphaFoldDB" id="A0A4Z1CA22"/>
<feature type="transmembrane region" description="Helical" evidence="1">
    <location>
        <begin position="12"/>
        <end position="35"/>
    </location>
</feature>
<dbReference type="Proteomes" id="UP000298325">
    <property type="component" value="Unassembled WGS sequence"/>
</dbReference>
<dbReference type="InterPro" id="IPR004891">
    <property type="entry name" value="Mercury-R_MerC"/>
</dbReference>
<sequence>MVNITSSQWLDRIAVSMSGICALHCLTLPLILILAPALSASFFGDALFHQSLLLLVIPSSIAAIGIGCKRHKDGKVWIYGISGLALMTVAAFWGHDLVGEWGEKVLTLAGAGILAAGHIRNHALCRQSHCDHSQDSCNH</sequence>
<comment type="caution">
    <text evidence="2">The sequence shown here is derived from an EMBL/GenBank/DDBJ whole genome shotgun (WGS) entry which is preliminary data.</text>
</comment>
<dbReference type="OrthoDB" id="34373at2"/>
<keyword evidence="3" id="KW-1185">Reference proteome</keyword>
<dbReference type="EMBL" id="SRPF01000002">
    <property type="protein sequence ID" value="TGN40346.1"/>
    <property type="molecule type" value="Genomic_DNA"/>
</dbReference>
<evidence type="ECO:0000313" key="3">
    <source>
        <dbReference type="Proteomes" id="UP000298325"/>
    </source>
</evidence>
<gene>
    <name evidence="2" type="ORF">E5Q11_08750</name>
</gene>
<dbReference type="GO" id="GO:0015097">
    <property type="term" value="F:mercury ion transmembrane transporter activity"/>
    <property type="evidence" value="ECO:0007669"/>
    <property type="project" value="InterPro"/>
</dbReference>
<evidence type="ECO:0000256" key="1">
    <source>
        <dbReference type="SAM" id="Phobius"/>
    </source>
</evidence>
<dbReference type="Pfam" id="PF03203">
    <property type="entry name" value="MerC"/>
    <property type="match status" value="1"/>
</dbReference>